<dbReference type="AlphaFoldDB" id="A0A1I3GNK0"/>
<name>A0A1I3GNK0_9FLAO</name>
<protein>
    <submittedName>
        <fullName evidence="1">Uncharacterized protein</fullName>
    </submittedName>
</protein>
<sequence length="51" mass="5777">MILNNSINYYAKFAQIIFYDYLKVEINSKNYKGGSALPILSAVSLTPFKIT</sequence>
<dbReference type="Proteomes" id="UP000198931">
    <property type="component" value="Unassembled WGS sequence"/>
</dbReference>
<gene>
    <name evidence="1" type="ORF">SAMN05443292_1942</name>
</gene>
<organism evidence="1 2">
    <name type="scientific">Halpernia frigidisoli</name>
    <dbReference type="NCBI Taxonomy" id="1125876"/>
    <lineage>
        <taxon>Bacteria</taxon>
        <taxon>Pseudomonadati</taxon>
        <taxon>Bacteroidota</taxon>
        <taxon>Flavobacteriia</taxon>
        <taxon>Flavobacteriales</taxon>
        <taxon>Weeksellaceae</taxon>
        <taxon>Chryseobacterium group</taxon>
        <taxon>Halpernia</taxon>
    </lineage>
</organism>
<reference evidence="1 2" key="1">
    <citation type="submission" date="2016-10" db="EMBL/GenBank/DDBJ databases">
        <authorList>
            <person name="de Groot N.N."/>
        </authorList>
    </citation>
    <scope>NUCLEOTIDE SEQUENCE [LARGE SCALE GENOMIC DNA]</scope>
    <source>
        <strain evidence="1 2">DSM 26000</strain>
    </source>
</reference>
<dbReference type="EMBL" id="FOQT01000003">
    <property type="protein sequence ID" value="SFI25006.1"/>
    <property type="molecule type" value="Genomic_DNA"/>
</dbReference>
<proteinExistence type="predicted"/>
<accession>A0A1I3GNK0</accession>
<keyword evidence="2" id="KW-1185">Reference proteome</keyword>
<evidence type="ECO:0000313" key="1">
    <source>
        <dbReference type="EMBL" id="SFI25006.1"/>
    </source>
</evidence>
<evidence type="ECO:0000313" key="2">
    <source>
        <dbReference type="Proteomes" id="UP000198931"/>
    </source>
</evidence>